<dbReference type="FunFam" id="3.30.1330.30:FF:000003">
    <property type="entry name" value="60S ribosomal protein L7a"/>
    <property type="match status" value="1"/>
</dbReference>
<dbReference type="InterPro" id="IPR001921">
    <property type="entry name" value="Ribosomal_eL8_euk"/>
</dbReference>
<dbReference type="InterPro" id="IPR004038">
    <property type="entry name" value="Ribosomal_eL8/eL30/eS12/Gad45"/>
</dbReference>
<evidence type="ECO:0000256" key="1">
    <source>
        <dbReference type="ARBA" id="ARBA00007337"/>
    </source>
</evidence>
<dbReference type="STRING" id="436010.A0A166ILS8"/>
<comment type="similarity">
    <text evidence="1 4">Belongs to the eukaryotic ribosomal protein eL8 family.</text>
</comment>
<dbReference type="InterPro" id="IPR004037">
    <property type="entry name" value="Ribosomal_eL8-like_CS"/>
</dbReference>
<evidence type="ECO:0000256" key="2">
    <source>
        <dbReference type="ARBA" id="ARBA00022980"/>
    </source>
</evidence>
<dbReference type="PRINTS" id="PR00882">
    <property type="entry name" value="RIBOSOMALL7A"/>
</dbReference>
<sequence length="292" mass="32387">MFYVEGDPRSHPATVIPKCTQQRHRMPPKAGKKIAPAPAAAGKAKKPTKNPLFEAKAKNFGIGQDVRPKSDLTRFVKWPEYVRLQRQKVILSQRLKVPPAIAQFTHTLDKNTATQLFKLLNKYRPETKQEKKARLEATAKATAEEKEANAKDSKKPIFAKYGLNHCVALVEAKKASLVIIAHDVDPIELVIFLPALCRKMGVPYVIVKGKARLGTVVHKKTAAVVTLQDVKKEDERELATVISAAKANFTDKFEDQRRQWGGGLRGNKSTAKLRKRAKAAGQNVNAAGMDKL</sequence>
<dbReference type="GO" id="GO:0042254">
    <property type="term" value="P:ribosome biogenesis"/>
    <property type="evidence" value="ECO:0007669"/>
    <property type="project" value="InterPro"/>
</dbReference>
<feature type="compositionally biased region" description="Low complexity" evidence="5">
    <location>
        <begin position="33"/>
        <end position="42"/>
    </location>
</feature>
<dbReference type="PANTHER" id="PTHR23105">
    <property type="entry name" value="RIBOSOMAL PROTEIN L7AE FAMILY MEMBER"/>
    <property type="match status" value="1"/>
</dbReference>
<proteinExistence type="inferred from homology"/>
<keyword evidence="2 4" id="KW-0689">Ribosomal protein</keyword>
<accession>A0A166ILS8</accession>
<dbReference type="InterPro" id="IPR018492">
    <property type="entry name" value="Ribosomal_eL8/Nhp2"/>
</dbReference>
<dbReference type="GO" id="GO:0022625">
    <property type="term" value="C:cytosolic large ribosomal subunit"/>
    <property type="evidence" value="ECO:0007669"/>
    <property type="project" value="UniProtKB-UniRule"/>
</dbReference>
<dbReference type="InterPro" id="IPR029064">
    <property type="entry name" value="Ribosomal_eL30-like_sf"/>
</dbReference>
<reference evidence="7 8" key="1">
    <citation type="journal article" date="2016" name="Mol. Biol. Evol.">
        <title>Comparative Genomics of Early-Diverging Mushroom-Forming Fungi Provides Insights into the Origins of Lignocellulose Decay Capabilities.</title>
        <authorList>
            <person name="Nagy L.G."/>
            <person name="Riley R."/>
            <person name="Tritt A."/>
            <person name="Adam C."/>
            <person name="Daum C."/>
            <person name="Floudas D."/>
            <person name="Sun H."/>
            <person name="Yadav J.S."/>
            <person name="Pangilinan J."/>
            <person name="Larsson K.H."/>
            <person name="Matsuura K."/>
            <person name="Barry K."/>
            <person name="Labutti K."/>
            <person name="Kuo R."/>
            <person name="Ohm R.A."/>
            <person name="Bhattacharya S.S."/>
            <person name="Shirouzu T."/>
            <person name="Yoshinaga Y."/>
            <person name="Martin F.M."/>
            <person name="Grigoriev I.V."/>
            <person name="Hibbett D.S."/>
        </authorList>
    </citation>
    <scope>NUCLEOTIDE SEQUENCE [LARGE SCALE GENOMIC DNA]</scope>
    <source>
        <strain evidence="7 8">CBS 109695</strain>
    </source>
</reference>
<dbReference type="GO" id="GO:0003723">
    <property type="term" value="F:RNA binding"/>
    <property type="evidence" value="ECO:0007669"/>
    <property type="project" value="UniProtKB-UniRule"/>
</dbReference>
<dbReference type="PROSITE" id="PS01082">
    <property type="entry name" value="RIBOSOMAL_L7AE"/>
    <property type="match status" value="1"/>
</dbReference>
<organism evidence="7 8">
    <name type="scientific">Athelia psychrophila</name>
    <dbReference type="NCBI Taxonomy" id="1759441"/>
    <lineage>
        <taxon>Eukaryota</taxon>
        <taxon>Fungi</taxon>
        <taxon>Dikarya</taxon>
        <taxon>Basidiomycota</taxon>
        <taxon>Agaricomycotina</taxon>
        <taxon>Agaricomycetes</taxon>
        <taxon>Agaricomycetidae</taxon>
        <taxon>Atheliales</taxon>
        <taxon>Atheliaceae</taxon>
        <taxon>Athelia</taxon>
    </lineage>
</organism>
<dbReference type="AlphaFoldDB" id="A0A166ILS8"/>
<feature type="domain" description="Ribosomal protein eL8/eL30/eS12/Gadd45" evidence="6">
    <location>
        <begin position="148"/>
        <end position="233"/>
    </location>
</feature>
<evidence type="ECO:0000256" key="3">
    <source>
        <dbReference type="ARBA" id="ARBA00023274"/>
    </source>
</evidence>
<dbReference type="Proteomes" id="UP000076532">
    <property type="component" value="Unassembled WGS sequence"/>
</dbReference>
<evidence type="ECO:0000256" key="4">
    <source>
        <dbReference type="RuleBase" id="RU367042"/>
    </source>
</evidence>
<comment type="function">
    <text evidence="4">Component of the ribosome.</text>
</comment>
<gene>
    <name evidence="7" type="ORF">FIBSPDRAFT_932557</name>
</gene>
<name>A0A166ILS8_9AGAM</name>
<dbReference type="EMBL" id="KV417559">
    <property type="protein sequence ID" value="KZP19962.1"/>
    <property type="molecule type" value="Genomic_DNA"/>
</dbReference>
<evidence type="ECO:0000259" key="6">
    <source>
        <dbReference type="Pfam" id="PF01248"/>
    </source>
</evidence>
<dbReference type="OrthoDB" id="29563at2759"/>
<feature type="compositionally biased region" description="Basic residues" evidence="5">
    <location>
        <begin position="21"/>
        <end position="32"/>
    </location>
</feature>
<feature type="region of interest" description="Disordered" evidence="5">
    <location>
        <begin position="20"/>
        <end position="47"/>
    </location>
</feature>
<dbReference type="InterPro" id="IPR050257">
    <property type="entry name" value="eL8/uL1-like"/>
</dbReference>
<keyword evidence="8" id="KW-1185">Reference proteome</keyword>
<evidence type="ECO:0000313" key="7">
    <source>
        <dbReference type="EMBL" id="KZP19962.1"/>
    </source>
</evidence>
<evidence type="ECO:0000313" key="8">
    <source>
        <dbReference type="Proteomes" id="UP000076532"/>
    </source>
</evidence>
<keyword evidence="3 4" id="KW-0687">Ribonucleoprotein</keyword>
<dbReference type="SUPFAM" id="SSF55315">
    <property type="entry name" value="L30e-like"/>
    <property type="match status" value="1"/>
</dbReference>
<dbReference type="Gene3D" id="3.30.1330.30">
    <property type="match status" value="1"/>
</dbReference>
<evidence type="ECO:0000256" key="5">
    <source>
        <dbReference type="SAM" id="MobiDB-lite"/>
    </source>
</evidence>
<dbReference type="PRINTS" id="PR00881">
    <property type="entry name" value="L7ARS6FAMILY"/>
</dbReference>
<protein>
    <recommendedName>
        <fullName evidence="4">60S ribosomal protein L8</fullName>
    </recommendedName>
</protein>
<dbReference type="Pfam" id="PF01248">
    <property type="entry name" value="Ribosomal_L7Ae"/>
    <property type="match status" value="1"/>
</dbReference>